<dbReference type="GeneID" id="20526387"/>
<dbReference type="InterPro" id="IPR027417">
    <property type="entry name" value="P-loop_NTPase"/>
</dbReference>
<protein>
    <recommendedName>
        <fullName evidence="3">Phosphoribulokinase/uridine kinase domain-containing protein</fullName>
    </recommendedName>
</protein>
<dbReference type="OrthoDB" id="10041966at2759"/>
<evidence type="ECO:0008006" key="3">
    <source>
        <dbReference type="Google" id="ProtNLM"/>
    </source>
</evidence>
<accession>A0A058ZCX4</accession>
<gene>
    <name evidence="1" type="ORF">H696_01662</name>
</gene>
<proteinExistence type="predicted"/>
<organism evidence="1">
    <name type="scientific">Fonticula alba</name>
    <name type="common">Slime mold</name>
    <dbReference type="NCBI Taxonomy" id="691883"/>
    <lineage>
        <taxon>Eukaryota</taxon>
        <taxon>Rotosphaerida</taxon>
        <taxon>Fonticulaceae</taxon>
        <taxon>Fonticula</taxon>
    </lineage>
</organism>
<evidence type="ECO:0000313" key="2">
    <source>
        <dbReference type="Proteomes" id="UP000030693"/>
    </source>
</evidence>
<name>A0A058ZCX4_FONAL</name>
<dbReference type="SUPFAM" id="SSF52540">
    <property type="entry name" value="P-loop containing nucleoside triphosphate hydrolases"/>
    <property type="match status" value="1"/>
</dbReference>
<dbReference type="EMBL" id="KB932202">
    <property type="protein sequence ID" value="KCV72265.1"/>
    <property type="molecule type" value="Genomic_DNA"/>
</dbReference>
<dbReference type="STRING" id="691883.A0A058ZCX4"/>
<reference evidence="1" key="1">
    <citation type="submission" date="2013-04" db="EMBL/GenBank/DDBJ databases">
        <title>The Genome Sequence of Fonticula alba ATCC 38817.</title>
        <authorList>
            <consortium name="The Broad Institute Genomics Platform"/>
            <person name="Russ C."/>
            <person name="Cuomo C."/>
            <person name="Burger G."/>
            <person name="Gray M.W."/>
            <person name="Holland P.W.H."/>
            <person name="King N."/>
            <person name="Lang F.B.F."/>
            <person name="Roger A.J."/>
            <person name="Ruiz-Trillo I."/>
            <person name="Brown M."/>
            <person name="Walker B."/>
            <person name="Young S."/>
            <person name="Zeng Q."/>
            <person name="Gargeya S."/>
            <person name="Fitzgerald M."/>
            <person name="Haas B."/>
            <person name="Abouelleil A."/>
            <person name="Allen A.W."/>
            <person name="Alvarado L."/>
            <person name="Arachchi H.M."/>
            <person name="Berlin A.M."/>
            <person name="Chapman S.B."/>
            <person name="Gainer-Dewar J."/>
            <person name="Goldberg J."/>
            <person name="Griggs A."/>
            <person name="Gujja S."/>
            <person name="Hansen M."/>
            <person name="Howarth C."/>
            <person name="Imamovic A."/>
            <person name="Ireland A."/>
            <person name="Larimer J."/>
            <person name="McCowan C."/>
            <person name="Murphy C."/>
            <person name="Pearson M."/>
            <person name="Poon T.W."/>
            <person name="Priest M."/>
            <person name="Roberts A."/>
            <person name="Saif S."/>
            <person name="Shea T."/>
            <person name="Sisk P."/>
            <person name="Sykes S."/>
            <person name="Wortman J."/>
            <person name="Nusbaum C."/>
            <person name="Birren B."/>
        </authorList>
    </citation>
    <scope>NUCLEOTIDE SEQUENCE [LARGE SCALE GENOMIC DNA]</scope>
    <source>
        <strain evidence="1">ATCC 38817</strain>
    </source>
</reference>
<dbReference type="Gene3D" id="3.40.50.300">
    <property type="entry name" value="P-loop containing nucleotide triphosphate hydrolases"/>
    <property type="match status" value="1"/>
</dbReference>
<sequence>MRPFVLGITGISSAGKSTVCNALSKRFAGQATLVALDDFYWVRPALLTDTCHVSRHFPYCSCADPAAGTRSDPIRLGRTCPDLTLIISQPGPAKAESDGIINYDHPDKIDFDTFVETLRRQIAQVSAQLVPGSAPTERPFIIVEGFLILHNPEARELIDDVLFLKISREEALRRRLVRVWPVDYIPVCSNSGHNGPFPGIACAEPTNYFDKYVWPMYQQFGSALDGDGSTFARPVIHEIEAEVSPETLAADVTAVCERLLAIER</sequence>
<dbReference type="RefSeq" id="XP_009493843.1">
    <property type="nucleotide sequence ID" value="XM_009495568.1"/>
</dbReference>
<evidence type="ECO:0000313" key="1">
    <source>
        <dbReference type="EMBL" id="KCV72265.1"/>
    </source>
</evidence>
<dbReference type="AlphaFoldDB" id="A0A058ZCX4"/>
<dbReference type="eggNOG" id="KOG4203">
    <property type="taxonomic scope" value="Eukaryota"/>
</dbReference>
<dbReference type="Proteomes" id="UP000030693">
    <property type="component" value="Unassembled WGS sequence"/>
</dbReference>
<dbReference type="PANTHER" id="PTHR10285">
    <property type="entry name" value="URIDINE KINASE"/>
    <property type="match status" value="1"/>
</dbReference>
<keyword evidence="2" id="KW-1185">Reference proteome</keyword>